<dbReference type="AlphaFoldDB" id="X1CEI2"/>
<feature type="transmembrane region" description="Helical" evidence="2">
    <location>
        <begin position="58"/>
        <end position="76"/>
    </location>
</feature>
<comment type="caution">
    <text evidence="3">The sequence shown here is derived from an EMBL/GenBank/DDBJ whole genome shotgun (WGS) entry which is preliminary data.</text>
</comment>
<organism evidence="3">
    <name type="scientific">marine sediment metagenome</name>
    <dbReference type="NCBI Taxonomy" id="412755"/>
    <lineage>
        <taxon>unclassified sequences</taxon>
        <taxon>metagenomes</taxon>
        <taxon>ecological metagenomes</taxon>
    </lineage>
</organism>
<name>X1CEI2_9ZZZZ</name>
<proteinExistence type="predicted"/>
<evidence type="ECO:0000256" key="2">
    <source>
        <dbReference type="SAM" id="Phobius"/>
    </source>
</evidence>
<feature type="region of interest" description="Disordered" evidence="1">
    <location>
        <begin position="1"/>
        <end position="27"/>
    </location>
</feature>
<keyword evidence="2" id="KW-0472">Membrane</keyword>
<evidence type="ECO:0000313" key="3">
    <source>
        <dbReference type="EMBL" id="GAG91497.1"/>
    </source>
</evidence>
<evidence type="ECO:0000256" key="1">
    <source>
        <dbReference type="SAM" id="MobiDB-lite"/>
    </source>
</evidence>
<gene>
    <name evidence="3" type="ORF">S01H4_50399</name>
</gene>
<protein>
    <submittedName>
        <fullName evidence="3">Uncharacterized protein</fullName>
    </submittedName>
</protein>
<accession>X1CEI2</accession>
<sequence length="85" mass="9452">MANFPGEKYTEHTDDSQNKHPAQGVFQDKIGDGEKVVAEVIKAGEAALREAKFRKTGLIIATCFIFLLSIALFLKIRQIDKKKSS</sequence>
<reference evidence="3" key="1">
    <citation type="journal article" date="2014" name="Front. Microbiol.">
        <title>High frequency of phylogenetically diverse reductive dehalogenase-homologous genes in deep subseafloor sedimentary metagenomes.</title>
        <authorList>
            <person name="Kawai M."/>
            <person name="Futagami T."/>
            <person name="Toyoda A."/>
            <person name="Takaki Y."/>
            <person name="Nishi S."/>
            <person name="Hori S."/>
            <person name="Arai W."/>
            <person name="Tsubouchi T."/>
            <person name="Morono Y."/>
            <person name="Uchiyama I."/>
            <person name="Ito T."/>
            <person name="Fujiyama A."/>
            <person name="Inagaki F."/>
            <person name="Takami H."/>
        </authorList>
    </citation>
    <scope>NUCLEOTIDE SEQUENCE</scope>
    <source>
        <strain evidence="3">Expedition CK06-06</strain>
    </source>
</reference>
<keyword evidence="2" id="KW-1133">Transmembrane helix</keyword>
<feature type="compositionally biased region" description="Basic and acidic residues" evidence="1">
    <location>
        <begin position="8"/>
        <end position="18"/>
    </location>
</feature>
<keyword evidence="2" id="KW-0812">Transmembrane</keyword>
<dbReference type="EMBL" id="BART01028612">
    <property type="protein sequence ID" value="GAG91497.1"/>
    <property type="molecule type" value="Genomic_DNA"/>
</dbReference>